<feature type="compositionally biased region" description="Low complexity" evidence="1">
    <location>
        <begin position="1338"/>
        <end position="1357"/>
    </location>
</feature>
<evidence type="ECO:0000313" key="4">
    <source>
        <dbReference type="EMBL" id="AVO35960.1"/>
    </source>
</evidence>
<name>A0A2S0MJA6_9BURK</name>
<feature type="compositionally biased region" description="Polar residues" evidence="1">
    <location>
        <begin position="1358"/>
        <end position="1372"/>
    </location>
</feature>
<dbReference type="Proteomes" id="UP000239709">
    <property type="component" value="Chromosome"/>
</dbReference>
<feature type="region of interest" description="Disordered" evidence="1">
    <location>
        <begin position="1331"/>
        <end position="1372"/>
    </location>
</feature>
<dbReference type="PANTHER" id="PTHR38690:SF1">
    <property type="entry name" value="PROTEASE"/>
    <property type="match status" value="1"/>
</dbReference>
<organism evidence="4 5">
    <name type="scientific">Ottowia oryzae</name>
    <dbReference type="NCBI Taxonomy" id="2109914"/>
    <lineage>
        <taxon>Bacteria</taxon>
        <taxon>Pseudomonadati</taxon>
        <taxon>Pseudomonadota</taxon>
        <taxon>Betaproteobacteria</taxon>
        <taxon>Burkholderiales</taxon>
        <taxon>Comamonadaceae</taxon>
        <taxon>Ottowia</taxon>
    </lineage>
</organism>
<feature type="domain" description="YhdP central" evidence="3">
    <location>
        <begin position="1"/>
        <end position="1329"/>
    </location>
</feature>
<keyword evidence="2" id="KW-0472">Membrane</keyword>
<protein>
    <submittedName>
        <fullName evidence="4">TIGR02099 family protein</fullName>
    </submittedName>
</protein>
<evidence type="ECO:0000313" key="5">
    <source>
        <dbReference type="Proteomes" id="UP000239709"/>
    </source>
</evidence>
<dbReference type="EMBL" id="CP027666">
    <property type="protein sequence ID" value="AVO35960.1"/>
    <property type="molecule type" value="Genomic_DNA"/>
</dbReference>
<evidence type="ECO:0000256" key="1">
    <source>
        <dbReference type="SAM" id="MobiDB-lite"/>
    </source>
</evidence>
<reference evidence="4 5" key="1">
    <citation type="submission" date="2018-03" db="EMBL/GenBank/DDBJ databases">
        <title>Genome sequencing of Ottowia sp.</title>
        <authorList>
            <person name="Kim S.-J."/>
            <person name="Heo J."/>
            <person name="Kwon S.-W."/>
        </authorList>
    </citation>
    <scope>NUCLEOTIDE SEQUENCE [LARGE SCALE GENOMIC DNA]</scope>
    <source>
        <strain evidence="4 5">KADR8-3</strain>
    </source>
</reference>
<dbReference type="KEGG" id="otk:C6570_03850"/>
<evidence type="ECO:0000259" key="3">
    <source>
        <dbReference type="Pfam" id="PF13116"/>
    </source>
</evidence>
<keyword evidence="2" id="KW-1133">Transmembrane helix</keyword>
<gene>
    <name evidence="4" type="ORF">C6570_03850</name>
</gene>
<dbReference type="NCBIfam" id="TIGR02099">
    <property type="entry name" value="YhdP family protein"/>
    <property type="match status" value="1"/>
</dbReference>
<accession>A0A2S0MJA6</accession>
<dbReference type="InterPro" id="IPR025263">
    <property type="entry name" value="YhdP_central"/>
</dbReference>
<feature type="transmembrane region" description="Helical" evidence="2">
    <location>
        <begin position="7"/>
        <end position="26"/>
    </location>
</feature>
<dbReference type="PANTHER" id="PTHR38690">
    <property type="entry name" value="PROTEASE-RELATED"/>
    <property type="match status" value="1"/>
</dbReference>
<sequence>MRWVTRLVGVAIALLILAAIVLHWVIVPRIDEFRPRLESLATRAISAPVTIGALRVESNGLAPTVSLHDVQVHDPTGRAGLQLAHVLASFSVLSLVRGELAQLVIDQPTLEVVRTAEGRVRVGGIDMSGDAAGDTRAADWFFSQDEFIVRGGQVRWVDEQRGAPPVALSDVQVVVRNGRRRHQMRIDATPDAGWGERFTLIGQFRQPVFSRHAGYWKDWGGEVYADIPHADVSRLRLYADLSTDWGVDLRQGQGALRLWARVAKGQPTSATADLALGAVSVSFGPQLEPLAFASLTGRVNWRDQGRGLSLNTEGLKFVDADGLAWPGGNFSFNYREPLGSDKGGGTLGGERLDLGALNKIAARLPLPPSVHERLRQHPVTGLVDSLDARWDGPLEAPLDWRVRGRLSGLSVAALPAPADAKGEAVPGIPGVRGAAIDVDVGPGGGQASVSIQGGALSFPGVFEQPEIALADLSATAHWRRDGQRIALTVADLRLRNADAIGSFKAAWQTGDGQQVPRFPGVLDLQGSFSRANGASVHRYLPLAIPADARHYVRDAIVKGEARDVQVRVKGDLRHVATNQPPAGTEFRIAGKTQGVTMAYVPRAIQPAGQLPWPALEDLSGELIFEHASMQIRDARGRVQGHPGWQFTQIQAGIADLDHARVLVDGEGRGPLAAALGIVKSSPVTGFIHHALDEAEGTGEAALRLKLDLPISHIDKAQVEGRVSLKGNELRITQDSPRLAQARGDVSFSQAGFAIHDVRVQLLGGEAQVSGGMHHKPGEPAPDVVVRARGVATADGLRGMSEWAPLPALAQYASGSAPYDVLIQFSGRQPDVQVNSDLRGMAWNLPAPLNKPADVSWPLRYVSRPLGEDRSEFSLRVGDALSVAYEKDNARPARVLRGALALGAVPPDGARLPASGVSARVQLPRLETGAWEDVLASLTRPAGTPDAASAGLGSEYLPTHWEVKVGELVLDDHTLHGVAASGTRTGAMWRADVQARELAGRLEYSEGAQGRPGKVRARLARLSIPSPAPGEGAAVVGEPPADIPALDVVVDDFELRGKKLGRLELQAINHDVVAPRQGADTPQDWELTHLSLTMPEGTLNATGRWATRVRAPALSVDPRGPRAADDRRRTVLNLKVDIRDAGALLKRFDMPDVVARGKGTVAGELAWMGAPSAPHYPTLSGKLHLDVGAGQFLKAEPGIGKLLGVLSLQALPRRLTLDFRDLFSAGFAFDYVRGDVSLDRGAATTNNLQMKGVNAAVLMDGSADIDHETQNLRVVVVPEIDAGTAALAATAIHPAIGIGAFIAQLVLKQPLIKAATREFHVGGTWADPQVTQIKGRAGAAASPPAPAASEPAPAASEAQRSQLPQNAAMEATS</sequence>
<keyword evidence="5" id="KW-1185">Reference proteome</keyword>
<dbReference type="Pfam" id="PF13116">
    <property type="entry name" value="YhdP"/>
    <property type="match status" value="1"/>
</dbReference>
<dbReference type="OrthoDB" id="8521382at2"/>
<keyword evidence="2" id="KW-0812">Transmembrane</keyword>
<evidence type="ECO:0000256" key="2">
    <source>
        <dbReference type="SAM" id="Phobius"/>
    </source>
</evidence>
<dbReference type="InterPro" id="IPR011836">
    <property type="entry name" value="YhdP"/>
</dbReference>
<proteinExistence type="predicted"/>